<evidence type="ECO:0000313" key="4">
    <source>
        <dbReference type="Proteomes" id="UP000244910"/>
    </source>
</evidence>
<dbReference type="Proteomes" id="UP000244910">
    <property type="component" value="Chromosome"/>
</dbReference>
<dbReference type="GO" id="GO:0052621">
    <property type="term" value="F:diguanylate cyclase activity"/>
    <property type="evidence" value="ECO:0007669"/>
    <property type="project" value="TreeGrafter"/>
</dbReference>
<dbReference type="EMBL" id="CP020953">
    <property type="protein sequence ID" value="AWI06021.1"/>
    <property type="molecule type" value="Genomic_DNA"/>
</dbReference>
<dbReference type="PANTHER" id="PTHR45138">
    <property type="entry name" value="REGULATORY COMPONENTS OF SENSORY TRANSDUCTION SYSTEM"/>
    <property type="match status" value="1"/>
</dbReference>
<feature type="transmembrane region" description="Helical" evidence="1">
    <location>
        <begin position="140"/>
        <end position="164"/>
    </location>
</feature>
<sequence>MDLYIFILLILSVTLLTISIFLFRRHNVSGTKPFIICILLVSIWNGLNIVNLLLNSLGAKIMCFEIKMAFIVYIPAFWLMTILDSMYERNFKSKLNLILIIFPTITAIIVLNSKYNNWFAYNFYLESVGNYKVLIFSKGFWLWINASYNYLLNAVSIGILLKSVFSKQYARKRQALIMIIGMFFPIVTDVLFVGNINLYNNLDITSISFFISLVVSVYGMLRYRFMDIVLVAREYAFEDMDELMIVLDENKKVVDMNRKSLKMLNTNISNVIGVPIDQIIKDIYKYDFYNLQKSTLKIQFNSKISDKNINYYGSLSAIKGNKDYIIGYLILLYDITELVVTQNKLKQANDKLRKLNEELYSNSIRDGLTGVYNKKYITMLLHEKIKKNSIPLTIAMIDIDHFKKINDTYGHLIGDEILKKLADLVTSELGINEKFGRFGGEEFLILMFDTQLNAGYKLCEKIRSKVSNYRFEYECSHITISIGLAELKCTDSSSSLIKRADDCLYKAKLNGRNKIELC</sequence>
<dbReference type="Pfam" id="PF00990">
    <property type="entry name" value="GGDEF"/>
    <property type="match status" value="1"/>
</dbReference>
<dbReference type="GO" id="GO:1902201">
    <property type="term" value="P:negative regulation of bacterial-type flagellum-dependent cell motility"/>
    <property type="evidence" value="ECO:0007669"/>
    <property type="project" value="TreeGrafter"/>
</dbReference>
<evidence type="ECO:0000256" key="1">
    <source>
        <dbReference type="SAM" id="Phobius"/>
    </source>
</evidence>
<dbReference type="OrthoDB" id="9781069at2"/>
<dbReference type="KEGG" id="cdrk:B9W14_16440"/>
<dbReference type="Pfam" id="PF13188">
    <property type="entry name" value="PAS_8"/>
    <property type="match status" value="1"/>
</dbReference>
<feature type="transmembrane region" description="Helical" evidence="1">
    <location>
        <begin position="6"/>
        <end position="23"/>
    </location>
</feature>
<keyword evidence="4" id="KW-1185">Reference proteome</keyword>
<feature type="transmembrane region" description="Helical" evidence="1">
    <location>
        <begin position="176"/>
        <end position="198"/>
    </location>
</feature>
<evidence type="ECO:0000313" key="3">
    <source>
        <dbReference type="EMBL" id="AWI06021.1"/>
    </source>
</evidence>
<keyword evidence="1" id="KW-0472">Membrane</keyword>
<feature type="transmembrane region" description="Helical" evidence="1">
    <location>
        <begin position="204"/>
        <end position="221"/>
    </location>
</feature>
<dbReference type="InterPro" id="IPR035965">
    <property type="entry name" value="PAS-like_dom_sf"/>
</dbReference>
<feature type="transmembrane region" description="Helical" evidence="1">
    <location>
        <begin position="66"/>
        <end position="83"/>
    </location>
</feature>
<dbReference type="PROSITE" id="PS50887">
    <property type="entry name" value="GGDEF"/>
    <property type="match status" value="1"/>
</dbReference>
<protein>
    <submittedName>
        <fullName evidence="3">GGDEF domain-containing protein</fullName>
    </submittedName>
</protein>
<dbReference type="Gene3D" id="3.30.450.20">
    <property type="entry name" value="PAS domain"/>
    <property type="match status" value="1"/>
</dbReference>
<reference evidence="4" key="1">
    <citation type="submission" date="2017-04" db="EMBL/GenBank/DDBJ databases">
        <authorList>
            <person name="Song Y."/>
            <person name="Cho B.-K."/>
        </authorList>
    </citation>
    <scope>NUCLEOTIDE SEQUENCE [LARGE SCALE GENOMIC DNA]</scope>
    <source>
        <strain evidence="4">SL1</strain>
    </source>
</reference>
<dbReference type="Pfam" id="PF16927">
    <property type="entry name" value="HisKA_7TM"/>
    <property type="match status" value="1"/>
</dbReference>
<dbReference type="GO" id="GO:0043709">
    <property type="term" value="P:cell adhesion involved in single-species biofilm formation"/>
    <property type="evidence" value="ECO:0007669"/>
    <property type="project" value="TreeGrafter"/>
</dbReference>
<organism evidence="3 4">
    <name type="scientific">Clostridium drakei</name>
    <dbReference type="NCBI Taxonomy" id="332101"/>
    <lineage>
        <taxon>Bacteria</taxon>
        <taxon>Bacillati</taxon>
        <taxon>Bacillota</taxon>
        <taxon>Clostridia</taxon>
        <taxon>Eubacteriales</taxon>
        <taxon>Clostridiaceae</taxon>
        <taxon>Clostridium</taxon>
    </lineage>
</organism>
<dbReference type="Gene3D" id="3.30.70.270">
    <property type="match status" value="1"/>
</dbReference>
<dbReference type="RefSeq" id="WP_032075795.1">
    <property type="nucleotide sequence ID" value="NZ_CP020953.1"/>
</dbReference>
<dbReference type="InterPro" id="IPR031621">
    <property type="entry name" value="HisKA_7TM"/>
</dbReference>
<dbReference type="AlphaFoldDB" id="A0A2U8DU80"/>
<dbReference type="CDD" id="cd01949">
    <property type="entry name" value="GGDEF"/>
    <property type="match status" value="1"/>
</dbReference>
<dbReference type="InterPro" id="IPR029787">
    <property type="entry name" value="Nucleotide_cyclase"/>
</dbReference>
<dbReference type="InterPro" id="IPR043128">
    <property type="entry name" value="Rev_trsase/Diguanyl_cyclase"/>
</dbReference>
<feature type="domain" description="GGDEF" evidence="2">
    <location>
        <begin position="390"/>
        <end position="518"/>
    </location>
</feature>
<proteinExistence type="predicted"/>
<dbReference type="GO" id="GO:0005886">
    <property type="term" value="C:plasma membrane"/>
    <property type="evidence" value="ECO:0007669"/>
    <property type="project" value="TreeGrafter"/>
</dbReference>
<dbReference type="SMART" id="SM00267">
    <property type="entry name" value="GGDEF"/>
    <property type="match status" value="1"/>
</dbReference>
<feature type="transmembrane region" description="Helical" evidence="1">
    <location>
        <begin position="95"/>
        <end position="115"/>
    </location>
</feature>
<dbReference type="PANTHER" id="PTHR45138:SF9">
    <property type="entry name" value="DIGUANYLATE CYCLASE DGCM-RELATED"/>
    <property type="match status" value="1"/>
</dbReference>
<gene>
    <name evidence="3" type="ORF">B9W14_16440</name>
</gene>
<accession>A0A2U8DU80</accession>
<evidence type="ECO:0000259" key="2">
    <source>
        <dbReference type="PROSITE" id="PS50887"/>
    </source>
</evidence>
<feature type="transmembrane region" description="Helical" evidence="1">
    <location>
        <begin position="35"/>
        <end position="54"/>
    </location>
</feature>
<keyword evidence="1" id="KW-0812">Transmembrane</keyword>
<dbReference type="SUPFAM" id="SSF55785">
    <property type="entry name" value="PYP-like sensor domain (PAS domain)"/>
    <property type="match status" value="1"/>
</dbReference>
<dbReference type="InterPro" id="IPR050469">
    <property type="entry name" value="Diguanylate_Cyclase"/>
</dbReference>
<keyword evidence="1" id="KW-1133">Transmembrane helix</keyword>
<dbReference type="SUPFAM" id="SSF55073">
    <property type="entry name" value="Nucleotide cyclase"/>
    <property type="match status" value="1"/>
</dbReference>
<dbReference type="InterPro" id="IPR000160">
    <property type="entry name" value="GGDEF_dom"/>
</dbReference>
<dbReference type="InterPro" id="IPR000014">
    <property type="entry name" value="PAS"/>
</dbReference>
<dbReference type="FunFam" id="3.30.70.270:FF:000001">
    <property type="entry name" value="Diguanylate cyclase domain protein"/>
    <property type="match status" value="1"/>
</dbReference>
<dbReference type="NCBIfam" id="TIGR00254">
    <property type="entry name" value="GGDEF"/>
    <property type="match status" value="1"/>
</dbReference>
<name>A0A2U8DU80_9CLOT</name>